<accession>A0AAD9RJK4</accession>
<reference evidence="2" key="1">
    <citation type="submission" date="2021-08" db="EMBL/GenBank/DDBJ databases">
        <authorList>
            <person name="Misof B."/>
            <person name="Oliver O."/>
            <person name="Podsiadlowski L."/>
            <person name="Donath A."/>
            <person name="Peters R."/>
            <person name="Mayer C."/>
            <person name="Rust J."/>
            <person name="Gunkel S."/>
            <person name="Lesny P."/>
            <person name="Martin S."/>
            <person name="Oeyen J.P."/>
            <person name="Petersen M."/>
            <person name="Panagiotis P."/>
            <person name="Wilbrandt J."/>
            <person name="Tanja T."/>
        </authorList>
    </citation>
    <scope>NUCLEOTIDE SEQUENCE</scope>
    <source>
        <strain evidence="2">GBR_01_08_01A</strain>
        <tissue evidence="2">Thorax + abdomen</tissue>
    </source>
</reference>
<evidence type="ECO:0000313" key="3">
    <source>
        <dbReference type="Proteomes" id="UP001258017"/>
    </source>
</evidence>
<name>A0AAD9RJK4_9HYME</name>
<dbReference type="Proteomes" id="UP001258017">
    <property type="component" value="Unassembled WGS sequence"/>
</dbReference>
<feature type="region of interest" description="Disordered" evidence="1">
    <location>
        <begin position="78"/>
        <end position="107"/>
    </location>
</feature>
<evidence type="ECO:0000256" key="1">
    <source>
        <dbReference type="SAM" id="MobiDB-lite"/>
    </source>
</evidence>
<feature type="compositionally biased region" description="Low complexity" evidence="1">
    <location>
        <begin position="81"/>
        <end position="103"/>
    </location>
</feature>
<evidence type="ECO:0008006" key="4">
    <source>
        <dbReference type="Google" id="ProtNLM"/>
    </source>
</evidence>
<gene>
    <name evidence="2" type="ORF">KPH14_006168</name>
</gene>
<evidence type="ECO:0000313" key="2">
    <source>
        <dbReference type="EMBL" id="KAK2580418.1"/>
    </source>
</evidence>
<reference evidence="2" key="2">
    <citation type="journal article" date="2023" name="Commun. Biol.">
        <title>Intrasexual cuticular hydrocarbon dimorphism in a wasp sheds light on hydrocarbon biosynthesis genes in Hymenoptera.</title>
        <authorList>
            <person name="Moris V.C."/>
            <person name="Podsiadlowski L."/>
            <person name="Martin S."/>
            <person name="Oeyen J.P."/>
            <person name="Donath A."/>
            <person name="Petersen M."/>
            <person name="Wilbrandt J."/>
            <person name="Misof B."/>
            <person name="Liedtke D."/>
            <person name="Thamm M."/>
            <person name="Scheiner R."/>
            <person name="Schmitt T."/>
            <person name="Niehuis O."/>
        </authorList>
    </citation>
    <scope>NUCLEOTIDE SEQUENCE</scope>
    <source>
        <strain evidence="2">GBR_01_08_01A</strain>
    </source>
</reference>
<organism evidence="2 3">
    <name type="scientific">Odynerus spinipes</name>
    <dbReference type="NCBI Taxonomy" id="1348599"/>
    <lineage>
        <taxon>Eukaryota</taxon>
        <taxon>Metazoa</taxon>
        <taxon>Ecdysozoa</taxon>
        <taxon>Arthropoda</taxon>
        <taxon>Hexapoda</taxon>
        <taxon>Insecta</taxon>
        <taxon>Pterygota</taxon>
        <taxon>Neoptera</taxon>
        <taxon>Endopterygota</taxon>
        <taxon>Hymenoptera</taxon>
        <taxon>Apocrita</taxon>
        <taxon>Aculeata</taxon>
        <taxon>Vespoidea</taxon>
        <taxon>Vespidae</taxon>
        <taxon>Eumeninae</taxon>
        <taxon>Odynerus</taxon>
    </lineage>
</organism>
<sequence length="215" mass="24635">MAGDKIVPCPEFQFSTTACYICNGYYGPCFEEPVCATCHTFLFPNDIGLFQVPIFSEKTDDEDSGNDEPTDLYYNHERRTSQQQQNSPQNVNSNISNSQNVPIHNANSFQNPESFRLDYGHNLEHMQQYQNCQDNCRAYEEVGESSRPYNLSERLEMLTNHKHIEHEPINEPGLVERLPPEVLLAVFSHLDDDMFSSNFSTNKSSKNGRILLEAK</sequence>
<dbReference type="EMBL" id="JAIFRP010000053">
    <property type="protein sequence ID" value="KAK2580418.1"/>
    <property type="molecule type" value="Genomic_DNA"/>
</dbReference>
<keyword evidence="3" id="KW-1185">Reference proteome</keyword>
<comment type="caution">
    <text evidence="2">The sequence shown here is derived from an EMBL/GenBank/DDBJ whole genome shotgun (WGS) entry which is preliminary data.</text>
</comment>
<protein>
    <recommendedName>
        <fullName evidence="4">F-box domain-containing protein</fullName>
    </recommendedName>
</protein>
<dbReference type="AlphaFoldDB" id="A0AAD9RJK4"/>
<proteinExistence type="predicted"/>